<gene>
    <name evidence="2" type="ORF">HYG82_00800</name>
</gene>
<proteinExistence type="predicted"/>
<dbReference type="EMBL" id="CP058601">
    <property type="protein sequence ID" value="QLG47486.1"/>
    <property type="molecule type" value="Genomic_DNA"/>
</dbReference>
<feature type="region of interest" description="Disordered" evidence="1">
    <location>
        <begin position="1"/>
        <end position="31"/>
    </location>
</feature>
<dbReference type="KEGG" id="haly:HYG82_00800"/>
<protein>
    <submittedName>
        <fullName evidence="2">Uncharacterized protein</fullName>
    </submittedName>
</protein>
<accession>A0A7D5GQI1</accession>
<dbReference type="AlphaFoldDB" id="A0A7D5GQI1"/>
<dbReference type="RefSeq" id="WP_179259229.1">
    <property type="nucleotide sequence ID" value="NZ_CP058601.1"/>
</dbReference>
<evidence type="ECO:0000256" key="1">
    <source>
        <dbReference type="SAM" id="MobiDB-lite"/>
    </source>
</evidence>
<evidence type="ECO:0000313" key="3">
    <source>
        <dbReference type="Proteomes" id="UP000509241"/>
    </source>
</evidence>
<evidence type="ECO:0000313" key="2">
    <source>
        <dbReference type="EMBL" id="QLG47486.1"/>
    </source>
</evidence>
<dbReference type="Proteomes" id="UP000509241">
    <property type="component" value="Chromosome"/>
</dbReference>
<dbReference type="OrthoDB" id="204433at2157"/>
<organism evidence="2 3">
    <name type="scientific">Natrinema halophilum</name>
    <dbReference type="NCBI Taxonomy" id="1699371"/>
    <lineage>
        <taxon>Archaea</taxon>
        <taxon>Methanobacteriati</taxon>
        <taxon>Methanobacteriota</taxon>
        <taxon>Stenosarchaea group</taxon>
        <taxon>Halobacteria</taxon>
        <taxon>Halobacteriales</taxon>
        <taxon>Natrialbaceae</taxon>
        <taxon>Natrinema</taxon>
    </lineage>
</organism>
<dbReference type="GeneID" id="56031785"/>
<keyword evidence="3" id="KW-1185">Reference proteome</keyword>
<sequence length="55" mass="6280">MDAPARREEPDFDDETEVPTMDVTSHETRPGKMVFTERNNTDGWIATDLTVDLEP</sequence>
<name>A0A7D5GQI1_9EURY</name>
<reference evidence="2 3" key="1">
    <citation type="submission" date="2020-07" db="EMBL/GenBank/DDBJ databases">
        <authorList>
            <person name="Cui H."/>
        </authorList>
    </citation>
    <scope>NUCLEOTIDE SEQUENCE [LARGE SCALE GENOMIC DNA]</scope>
    <source>
        <strain evidence="2 3">YPL8</strain>
    </source>
</reference>